<dbReference type="EMBL" id="JAESWC010000018">
    <property type="protein sequence ID" value="MBL4938132.1"/>
    <property type="molecule type" value="Genomic_DNA"/>
</dbReference>
<feature type="transmembrane region" description="Helical" evidence="6">
    <location>
        <begin position="330"/>
        <end position="348"/>
    </location>
</feature>
<evidence type="ECO:0000256" key="1">
    <source>
        <dbReference type="ARBA" id="ARBA00004651"/>
    </source>
</evidence>
<feature type="transmembrane region" description="Helical" evidence="6">
    <location>
        <begin position="444"/>
        <end position="461"/>
    </location>
</feature>
<dbReference type="Proteomes" id="UP000632377">
    <property type="component" value="Unassembled WGS sequence"/>
</dbReference>
<feature type="transmembrane region" description="Helical" evidence="6">
    <location>
        <begin position="119"/>
        <end position="141"/>
    </location>
</feature>
<feature type="transmembrane region" description="Helical" evidence="6">
    <location>
        <begin position="214"/>
        <end position="234"/>
    </location>
</feature>
<keyword evidence="2" id="KW-1003">Cell membrane</keyword>
<dbReference type="InterPro" id="IPR050833">
    <property type="entry name" value="Poly_Biosynth_Transport"/>
</dbReference>
<organism evidence="7 8">
    <name type="scientific">Clostridium rhizosphaerae</name>
    <dbReference type="NCBI Taxonomy" id="2803861"/>
    <lineage>
        <taxon>Bacteria</taxon>
        <taxon>Bacillati</taxon>
        <taxon>Bacillota</taxon>
        <taxon>Clostridia</taxon>
        <taxon>Eubacteriales</taxon>
        <taxon>Clostridiaceae</taxon>
        <taxon>Clostridium</taxon>
    </lineage>
</organism>
<evidence type="ECO:0000256" key="2">
    <source>
        <dbReference type="ARBA" id="ARBA00022475"/>
    </source>
</evidence>
<gene>
    <name evidence="7" type="ORF">JK636_20675</name>
</gene>
<dbReference type="Pfam" id="PF01943">
    <property type="entry name" value="Polysacc_synt"/>
    <property type="match status" value="1"/>
</dbReference>
<keyword evidence="4 6" id="KW-1133">Transmembrane helix</keyword>
<keyword evidence="5 6" id="KW-0472">Membrane</keyword>
<sequence>MFKAIVNKASQNTLIKSGFWYTIGNFFLQGISFITIPIFTRLLNTDNYGVVNLYSTWQSTFMYIISLGLASSVSKAKHDFKEDYDGYLSSILFLSIISLIVAVFLGCIFKNSIAFATQLPVSLIMILIFQSFFAYVVDYVSTKYTIEYQYKKYLFISISSTVLNVILSIVLILSLTQNKYIGRIGGGFVVTSVYGIVLLILILVKGKKLINIKYWKYALALSLPLIPHSISGLILSQFDRILIRKYVGFSATGIYSFAYNMGMIVSVVWASTNKAWVPWFFEQMDKRNVDDIKQKMKYYIILFSVIVSILIFVSPELVMMMSSKGFWEGLKLVPIIMISYFFVFLYSLPVNYEFYMKKTYLISIGTFLSGFINIILNLLLIPKYGYIAGAYTTLVSYILLFLYHYIIANVLSKGKLFETRYFVFSIVFIFAVAGMFYILKSLWVIRYIIIITGITLAFYIIKNKIQVILLKK</sequence>
<name>A0ABS1TFI7_9CLOT</name>
<dbReference type="RefSeq" id="WP_202750859.1">
    <property type="nucleotide sequence ID" value="NZ_JAESWC010000018.1"/>
</dbReference>
<comment type="caution">
    <text evidence="7">The sequence shown here is derived from an EMBL/GenBank/DDBJ whole genome shotgun (WGS) entry which is preliminary data.</text>
</comment>
<feature type="transmembrane region" description="Helical" evidence="6">
    <location>
        <begin position="254"/>
        <end position="277"/>
    </location>
</feature>
<feature type="transmembrane region" description="Helical" evidence="6">
    <location>
        <begin position="298"/>
        <end position="318"/>
    </location>
</feature>
<comment type="subcellular location">
    <subcellularLocation>
        <location evidence="1">Cell membrane</location>
        <topology evidence="1">Multi-pass membrane protein</topology>
    </subcellularLocation>
</comment>
<feature type="transmembrane region" description="Helical" evidence="6">
    <location>
        <begin position="51"/>
        <end position="70"/>
    </location>
</feature>
<keyword evidence="8" id="KW-1185">Reference proteome</keyword>
<evidence type="ECO:0000313" key="7">
    <source>
        <dbReference type="EMBL" id="MBL4938132.1"/>
    </source>
</evidence>
<feature type="transmembrane region" description="Helical" evidence="6">
    <location>
        <begin position="386"/>
        <end position="407"/>
    </location>
</feature>
<dbReference type="PANTHER" id="PTHR30250:SF11">
    <property type="entry name" value="O-ANTIGEN TRANSPORTER-RELATED"/>
    <property type="match status" value="1"/>
</dbReference>
<evidence type="ECO:0000256" key="3">
    <source>
        <dbReference type="ARBA" id="ARBA00022692"/>
    </source>
</evidence>
<feature type="transmembrane region" description="Helical" evidence="6">
    <location>
        <begin position="91"/>
        <end position="113"/>
    </location>
</feature>
<evidence type="ECO:0000256" key="6">
    <source>
        <dbReference type="SAM" id="Phobius"/>
    </source>
</evidence>
<feature type="transmembrane region" description="Helical" evidence="6">
    <location>
        <begin position="20"/>
        <end position="39"/>
    </location>
</feature>
<evidence type="ECO:0000256" key="5">
    <source>
        <dbReference type="ARBA" id="ARBA00023136"/>
    </source>
</evidence>
<feature type="transmembrane region" description="Helical" evidence="6">
    <location>
        <begin position="360"/>
        <end position="380"/>
    </location>
</feature>
<feature type="transmembrane region" description="Helical" evidence="6">
    <location>
        <begin position="180"/>
        <end position="202"/>
    </location>
</feature>
<dbReference type="InterPro" id="IPR002797">
    <property type="entry name" value="Polysacc_synth"/>
</dbReference>
<feature type="transmembrane region" description="Helical" evidence="6">
    <location>
        <begin position="419"/>
        <end position="438"/>
    </location>
</feature>
<feature type="transmembrane region" description="Helical" evidence="6">
    <location>
        <begin position="153"/>
        <end position="174"/>
    </location>
</feature>
<reference evidence="7 8" key="1">
    <citation type="submission" date="2021-01" db="EMBL/GenBank/DDBJ databases">
        <title>Genome public.</title>
        <authorList>
            <person name="Liu C."/>
            <person name="Sun Q."/>
        </authorList>
    </citation>
    <scope>NUCLEOTIDE SEQUENCE [LARGE SCALE GENOMIC DNA]</scope>
    <source>
        <strain evidence="7 8">YIM B02515</strain>
    </source>
</reference>
<dbReference type="PANTHER" id="PTHR30250">
    <property type="entry name" value="PST FAMILY PREDICTED COLANIC ACID TRANSPORTER"/>
    <property type="match status" value="1"/>
</dbReference>
<evidence type="ECO:0000256" key="4">
    <source>
        <dbReference type="ARBA" id="ARBA00022989"/>
    </source>
</evidence>
<accession>A0ABS1TFI7</accession>
<proteinExistence type="predicted"/>
<keyword evidence="3 6" id="KW-0812">Transmembrane</keyword>
<protein>
    <submittedName>
        <fullName evidence="7">Oligosaccharide flippase family protein</fullName>
    </submittedName>
</protein>
<evidence type="ECO:0000313" key="8">
    <source>
        <dbReference type="Proteomes" id="UP000632377"/>
    </source>
</evidence>